<comment type="caution">
    <text evidence="1">The sequence shown here is derived from an EMBL/GenBank/DDBJ whole genome shotgun (WGS) entry which is preliminary data.</text>
</comment>
<dbReference type="EMBL" id="BGZK01000449">
    <property type="protein sequence ID" value="GBP44271.1"/>
    <property type="molecule type" value="Genomic_DNA"/>
</dbReference>
<sequence>MSPTFTIGVRESEGGGPLAVGGVCTFNCRRPPPDGAEVRLASRIDVTPITKHIVKASAIQNAFGDFVDA</sequence>
<accession>A0A4C1VZL0</accession>
<dbReference type="Proteomes" id="UP000299102">
    <property type="component" value="Unassembled WGS sequence"/>
</dbReference>
<reference evidence="1 2" key="1">
    <citation type="journal article" date="2019" name="Commun. Biol.">
        <title>The bagworm genome reveals a unique fibroin gene that provides high tensile strength.</title>
        <authorList>
            <person name="Kono N."/>
            <person name="Nakamura H."/>
            <person name="Ohtoshi R."/>
            <person name="Tomita M."/>
            <person name="Numata K."/>
            <person name="Arakawa K."/>
        </authorList>
    </citation>
    <scope>NUCLEOTIDE SEQUENCE [LARGE SCALE GENOMIC DNA]</scope>
</reference>
<proteinExistence type="predicted"/>
<name>A0A4C1VZL0_EUMVA</name>
<evidence type="ECO:0000313" key="2">
    <source>
        <dbReference type="Proteomes" id="UP000299102"/>
    </source>
</evidence>
<protein>
    <submittedName>
        <fullName evidence="1">Uncharacterized protein</fullName>
    </submittedName>
</protein>
<organism evidence="1 2">
    <name type="scientific">Eumeta variegata</name>
    <name type="common">Bagworm moth</name>
    <name type="synonym">Eumeta japonica</name>
    <dbReference type="NCBI Taxonomy" id="151549"/>
    <lineage>
        <taxon>Eukaryota</taxon>
        <taxon>Metazoa</taxon>
        <taxon>Ecdysozoa</taxon>
        <taxon>Arthropoda</taxon>
        <taxon>Hexapoda</taxon>
        <taxon>Insecta</taxon>
        <taxon>Pterygota</taxon>
        <taxon>Neoptera</taxon>
        <taxon>Endopterygota</taxon>
        <taxon>Lepidoptera</taxon>
        <taxon>Glossata</taxon>
        <taxon>Ditrysia</taxon>
        <taxon>Tineoidea</taxon>
        <taxon>Psychidae</taxon>
        <taxon>Oiketicinae</taxon>
        <taxon>Eumeta</taxon>
    </lineage>
</organism>
<keyword evidence="2" id="KW-1185">Reference proteome</keyword>
<gene>
    <name evidence="1" type="ORF">EVAR_22155_1</name>
</gene>
<evidence type="ECO:0000313" key="1">
    <source>
        <dbReference type="EMBL" id="GBP44271.1"/>
    </source>
</evidence>
<dbReference type="AlphaFoldDB" id="A0A4C1VZL0"/>